<organism evidence="1 2">
    <name type="scientific">Exiguobacterium antarcticum</name>
    <dbReference type="NCBI Taxonomy" id="132920"/>
    <lineage>
        <taxon>Bacteria</taxon>
        <taxon>Bacillati</taxon>
        <taxon>Bacillota</taxon>
        <taxon>Bacilli</taxon>
        <taxon>Bacillales</taxon>
        <taxon>Bacillales Family XII. Incertae Sedis</taxon>
        <taxon>Exiguobacterium</taxon>
    </lineage>
</organism>
<evidence type="ECO:0000313" key="1">
    <source>
        <dbReference type="EMBL" id="MDI3234259.1"/>
    </source>
</evidence>
<keyword evidence="2" id="KW-1185">Reference proteome</keyword>
<evidence type="ECO:0008006" key="3">
    <source>
        <dbReference type="Google" id="ProtNLM"/>
    </source>
</evidence>
<gene>
    <name evidence="1" type="ORF">QK289_04500</name>
</gene>
<accession>A0ABT6QZZ1</accession>
<dbReference type="Gene3D" id="1.10.150.20">
    <property type="entry name" value="5' to 3' exonuclease, C-terminal subdomain"/>
    <property type="match status" value="1"/>
</dbReference>
<reference evidence="1 2" key="1">
    <citation type="submission" date="2023-04" db="EMBL/GenBank/DDBJ databases">
        <title>Antarctic isolates genomes.</title>
        <authorList>
            <person name="Dimov S.G."/>
        </authorList>
    </citation>
    <scope>NUCLEOTIDE SEQUENCE [LARGE SCALE GENOMIC DNA]</scope>
    <source>
        <strain evidence="1 2">AL19</strain>
    </source>
</reference>
<name>A0ABT6QZZ1_9BACL</name>
<dbReference type="EMBL" id="JASBQV010000004">
    <property type="protein sequence ID" value="MDI3234259.1"/>
    <property type="molecule type" value="Genomic_DNA"/>
</dbReference>
<sequence>MEKKQREVFSMLGQPAKRALAEHGVTSLVLLAAHSEQEVRRWHGIGPSSIPKLKQALAEQGLTFKK</sequence>
<proteinExistence type="predicted"/>
<protein>
    <recommendedName>
        <fullName evidence="3">RNA polymerase alpha subunit C-terminal domain-containing protein</fullName>
    </recommendedName>
</protein>
<comment type="caution">
    <text evidence="1">The sequence shown here is derived from an EMBL/GenBank/DDBJ whole genome shotgun (WGS) entry which is preliminary data.</text>
</comment>
<dbReference type="Proteomes" id="UP001243286">
    <property type="component" value="Unassembled WGS sequence"/>
</dbReference>
<dbReference type="SUPFAM" id="SSF47789">
    <property type="entry name" value="C-terminal domain of RNA polymerase alpha subunit"/>
    <property type="match status" value="1"/>
</dbReference>
<evidence type="ECO:0000313" key="2">
    <source>
        <dbReference type="Proteomes" id="UP001243286"/>
    </source>
</evidence>
<dbReference type="RefSeq" id="WP_282354885.1">
    <property type="nucleotide sequence ID" value="NZ_JASBQV010000004.1"/>
</dbReference>